<organism evidence="1 2">
    <name type="scientific">Nonomuraea ferruginea</name>
    <dbReference type="NCBI Taxonomy" id="46174"/>
    <lineage>
        <taxon>Bacteria</taxon>
        <taxon>Bacillati</taxon>
        <taxon>Actinomycetota</taxon>
        <taxon>Actinomycetes</taxon>
        <taxon>Streptosporangiales</taxon>
        <taxon>Streptosporangiaceae</taxon>
        <taxon>Nonomuraea</taxon>
    </lineage>
</organism>
<gene>
    <name evidence="1" type="ORF">OUY24_26450</name>
</gene>
<dbReference type="RefSeq" id="WP_271278248.1">
    <property type="nucleotide sequence ID" value="NZ_BAABFD010000016.1"/>
</dbReference>
<name>A0ABT4T449_9ACTN</name>
<accession>A0ABT4T449</accession>
<comment type="caution">
    <text evidence="1">The sequence shown here is derived from an EMBL/GenBank/DDBJ whole genome shotgun (WGS) entry which is preliminary data.</text>
</comment>
<evidence type="ECO:0000313" key="1">
    <source>
        <dbReference type="EMBL" id="MDA0644185.1"/>
    </source>
</evidence>
<evidence type="ECO:0000313" key="2">
    <source>
        <dbReference type="Proteomes" id="UP001212498"/>
    </source>
</evidence>
<sequence>MAVRYVNVRSNVDMFSPVVRATGNIAVIGTAPSGTDDQPVAVADPGAATKLFGPATVPDPTQTQPNRVKLNSLLTAALTTLFGQSPGPGQVWAVKAAGDAVKPLSDPGAALAAVEELDVQFVVIAGTPLDDASGADNGAIGKLAQHVTRVSDTGGEGKERMGVAMLAKGVSDATLVTGKGKLVSDRMVYVAHKSDDDAAAAVAGTIAGYPPHISMLLKQVAITSAPFSATEIDAINSSEEFGNPPKGNGINWLVDPVLIPGGGVYLGEGYTGNPGGMKFIDVRRTVDDISFRLKARLIRAIGTLRISRTGLRALVAQMEAVLDPAVRDEVIDGYAIDIPVLALLDADPAALTDAQLQAIQNAQADRVTQILVSIDYAGAIHRIALTLNFV</sequence>
<evidence type="ECO:0008006" key="3">
    <source>
        <dbReference type="Google" id="ProtNLM"/>
    </source>
</evidence>
<dbReference type="Proteomes" id="UP001212498">
    <property type="component" value="Unassembled WGS sequence"/>
</dbReference>
<protein>
    <recommendedName>
        <fullName evidence="3">Phage tail protein</fullName>
    </recommendedName>
</protein>
<keyword evidence="2" id="KW-1185">Reference proteome</keyword>
<dbReference type="EMBL" id="JAPNUD010000089">
    <property type="protein sequence ID" value="MDA0644185.1"/>
    <property type="molecule type" value="Genomic_DNA"/>
</dbReference>
<reference evidence="1 2" key="1">
    <citation type="submission" date="2022-11" db="EMBL/GenBank/DDBJ databases">
        <title>Nonomuraea corallina sp. nov., a new species of the genus Nonomuraea isolated from sea side sediment in Thai sea.</title>
        <authorList>
            <person name="Ngamcharungchit C."/>
            <person name="Matsumoto A."/>
            <person name="Suriyachadkun C."/>
            <person name="Panbangred W."/>
            <person name="Inahashi Y."/>
            <person name="Intra B."/>
        </authorList>
    </citation>
    <scope>NUCLEOTIDE SEQUENCE [LARGE SCALE GENOMIC DNA]</scope>
    <source>
        <strain evidence="1 2">DSM 43553</strain>
    </source>
</reference>
<proteinExistence type="predicted"/>